<evidence type="ECO:0000313" key="3">
    <source>
        <dbReference type="Proteomes" id="UP000010290"/>
    </source>
</evidence>
<keyword evidence="3" id="KW-1185">Reference proteome</keyword>
<evidence type="ECO:0000313" key="2">
    <source>
        <dbReference type="EMBL" id="EKT59466.1"/>
    </source>
</evidence>
<feature type="coiled-coil region" evidence="1">
    <location>
        <begin position="105"/>
        <end position="139"/>
    </location>
</feature>
<accession>K8WHP7</accession>
<keyword evidence="1" id="KW-0175">Coiled coil</keyword>
<dbReference type="EMBL" id="AKKN01000006">
    <property type="protein sequence ID" value="EKT59466.1"/>
    <property type="molecule type" value="Genomic_DNA"/>
</dbReference>
<comment type="caution">
    <text evidence="2">The sequence shown here is derived from an EMBL/GenBank/DDBJ whole genome shotgun (WGS) entry which is preliminary data.</text>
</comment>
<protein>
    <submittedName>
        <fullName evidence="2">Uncharacterized protein</fullName>
    </submittedName>
</protein>
<reference evidence="2 3" key="1">
    <citation type="journal article" date="2012" name="BMC Genomics">
        <title>Comparative genomics of bacteria in the genus Providencia isolated from wild Drosophila melanogaster.</title>
        <authorList>
            <person name="Galac M.R."/>
            <person name="Lazzaro B.P."/>
        </authorList>
    </citation>
    <scope>NUCLEOTIDE SEQUENCE [LARGE SCALE GENOMIC DNA]</scope>
    <source>
        <strain evidence="2 3">DSM 19967</strain>
    </source>
</reference>
<dbReference type="HOGENOM" id="CLU_1473968_0_0_6"/>
<name>K8WHP7_9GAMM</name>
<dbReference type="RefSeq" id="WP_008915013.1">
    <property type="nucleotide sequence ID" value="NZ_CM001773.1"/>
</dbReference>
<dbReference type="AlphaFoldDB" id="K8WHP7"/>
<dbReference type="PATRIC" id="fig|1141660.3.peg.1168"/>
<gene>
    <name evidence="2" type="ORF">OO7_05774</name>
</gene>
<proteinExistence type="predicted"/>
<feature type="coiled-coil region" evidence="1">
    <location>
        <begin position="24"/>
        <end position="51"/>
    </location>
</feature>
<evidence type="ECO:0000256" key="1">
    <source>
        <dbReference type="SAM" id="Coils"/>
    </source>
</evidence>
<sequence length="183" mass="20671">MSISNISLSNSQQMSISNISTDKKTVHKQDINNLKKELKSISNLIDDLSKKSNPKTMNSLSFMSKNIAIYDVKKNISKGQTTLISLKGKVNDLKGKINSSSYKHNASKMQSLDKFENQLNNLSSNLKSSKSNIKNIDDMDKHNHHIMTPKYQEAEKAQNDNLKKIHQDFMKANPHYSEGGMVK</sequence>
<dbReference type="Proteomes" id="UP000010290">
    <property type="component" value="Chromosome"/>
</dbReference>
<organism evidence="2 3">
    <name type="scientific">Providencia sneebia DSM 19967</name>
    <dbReference type="NCBI Taxonomy" id="1141660"/>
    <lineage>
        <taxon>Bacteria</taxon>
        <taxon>Pseudomonadati</taxon>
        <taxon>Pseudomonadota</taxon>
        <taxon>Gammaproteobacteria</taxon>
        <taxon>Enterobacterales</taxon>
        <taxon>Morganellaceae</taxon>
        <taxon>Providencia</taxon>
    </lineage>
</organism>